<dbReference type="EMBL" id="CP007174">
    <property type="protein sequence ID" value="AIF85045.1"/>
    <property type="molecule type" value="Genomic_DNA"/>
</dbReference>
<dbReference type="HOGENOM" id="CLU_2230260_0_0_2"/>
<evidence type="ECO:0000313" key="2">
    <source>
        <dbReference type="EMBL" id="AIF85045.1"/>
    </source>
</evidence>
<keyword evidence="3" id="KW-1185">Reference proteome</keyword>
<dbReference type="GeneID" id="41598680"/>
<evidence type="ECO:0000256" key="1">
    <source>
        <dbReference type="SAM" id="Phobius"/>
    </source>
</evidence>
<dbReference type="KEGG" id="nev:NTE_03010"/>
<feature type="transmembrane region" description="Helical" evidence="1">
    <location>
        <begin position="69"/>
        <end position="90"/>
    </location>
</feature>
<dbReference type="AlphaFoldDB" id="A0A075MUZ3"/>
<keyword evidence="1" id="KW-1133">Transmembrane helix</keyword>
<organism evidence="2 3">
    <name type="scientific">Candidatus Nitrososphaera evergladensis SR1</name>
    <dbReference type="NCBI Taxonomy" id="1459636"/>
    <lineage>
        <taxon>Archaea</taxon>
        <taxon>Nitrososphaerota</taxon>
        <taxon>Nitrososphaeria</taxon>
        <taxon>Nitrososphaerales</taxon>
        <taxon>Nitrososphaeraceae</taxon>
        <taxon>Nitrososphaera</taxon>
    </lineage>
</organism>
<name>A0A075MUZ3_9ARCH</name>
<dbReference type="RefSeq" id="WP_148701514.1">
    <property type="nucleotide sequence ID" value="NZ_CP007174.1"/>
</dbReference>
<proteinExistence type="predicted"/>
<gene>
    <name evidence="2" type="ORF">NTE_03010</name>
</gene>
<accession>A0A075MUZ3</accession>
<evidence type="ECO:0000313" key="3">
    <source>
        <dbReference type="Proteomes" id="UP000028194"/>
    </source>
</evidence>
<sequence>MLAKARGKRLYRIILILGAIIFIIGFGLHLVKVELTPQETEQLRHMLTCPSGPCTGPFYKAPYAEVGDYMMYAGIAIMIVDGVLLSIRIVTLSGKTSSTTTVAGD</sequence>
<keyword evidence="1" id="KW-0472">Membrane</keyword>
<dbReference type="Proteomes" id="UP000028194">
    <property type="component" value="Chromosome"/>
</dbReference>
<protein>
    <submittedName>
        <fullName evidence="2">Uncharacterized protein</fullName>
    </submittedName>
</protein>
<feature type="transmembrane region" description="Helical" evidence="1">
    <location>
        <begin position="12"/>
        <end position="31"/>
    </location>
</feature>
<keyword evidence="1" id="KW-0812">Transmembrane</keyword>
<reference evidence="2 3" key="1">
    <citation type="journal article" date="2014" name="PLoS ONE">
        <title>Genome Sequence of Candidatus Nitrososphaera evergladensis from Group I.1b Enriched from Everglades Soil Reveals Novel Genomic Features of the Ammonia-Oxidizing Archaea.</title>
        <authorList>
            <person name="Zhalnina K.V."/>
            <person name="Dias R."/>
            <person name="Leonard M.T."/>
            <person name="Dorr de Quadros P."/>
            <person name="Camargo F.A."/>
            <person name="Drew J.C."/>
            <person name="Farmerie W.G."/>
            <person name="Daroub S.H."/>
            <person name="Triplett E.W."/>
        </authorList>
    </citation>
    <scope>NUCLEOTIDE SEQUENCE [LARGE SCALE GENOMIC DNA]</scope>
    <source>
        <strain evidence="2 3">SR1</strain>
    </source>
</reference>